<dbReference type="InterPro" id="IPR058163">
    <property type="entry name" value="LysR-type_TF_proteobact-type"/>
</dbReference>
<evidence type="ECO:0000256" key="1">
    <source>
        <dbReference type="ARBA" id="ARBA00009437"/>
    </source>
</evidence>
<dbReference type="Pfam" id="PF00126">
    <property type="entry name" value="HTH_1"/>
    <property type="match status" value="1"/>
</dbReference>
<dbReference type="InterPro" id="IPR005119">
    <property type="entry name" value="LysR_subst-bd"/>
</dbReference>
<accession>A0A2G1QKV4</accession>
<dbReference type="FunFam" id="1.10.10.10:FF:000001">
    <property type="entry name" value="LysR family transcriptional regulator"/>
    <property type="match status" value="1"/>
</dbReference>
<dbReference type="InterPro" id="IPR036388">
    <property type="entry name" value="WH-like_DNA-bd_sf"/>
</dbReference>
<dbReference type="InterPro" id="IPR036390">
    <property type="entry name" value="WH_DNA-bd_sf"/>
</dbReference>
<dbReference type="EMBL" id="PDVP01000010">
    <property type="protein sequence ID" value="PHP66156.1"/>
    <property type="molecule type" value="Genomic_DNA"/>
</dbReference>
<dbReference type="PROSITE" id="PS50931">
    <property type="entry name" value="HTH_LYSR"/>
    <property type="match status" value="1"/>
</dbReference>
<evidence type="ECO:0000313" key="7">
    <source>
        <dbReference type="Proteomes" id="UP000221168"/>
    </source>
</evidence>
<dbReference type="RefSeq" id="WP_099307420.1">
    <property type="nucleotide sequence ID" value="NZ_PDVP01000010.1"/>
</dbReference>
<dbReference type="SUPFAM" id="SSF46785">
    <property type="entry name" value="Winged helix' DNA-binding domain"/>
    <property type="match status" value="1"/>
</dbReference>
<evidence type="ECO:0000259" key="5">
    <source>
        <dbReference type="PROSITE" id="PS50931"/>
    </source>
</evidence>
<evidence type="ECO:0000256" key="4">
    <source>
        <dbReference type="ARBA" id="ARBA00023163"/>
    </source>
</evidence>
<comment type="similarity">
    <text evidence="1">Belongs to the LysR transcriptional regulatory family.</text>
</comment>
<dbReference type="AlphaFoldDB" id="A0A2G1QKV4"/>
<keyword evidence="4" id="KW-0804">Transcription</keyword>
<dbReference type="Gene3D" id="1.10.10.10">
    <property type="entry name" value="Winged helix-like DNA-binding domain superfamily/Winged helix DNA-binding domain"/>
    <property type="match status" value="1"/>
</dbReference>
<gene>
    <name evidence="6" type="ORF">CSC94_15720</name>
</gene>
<dbReference type="InterPro" id="IPR000847">
    <property type="entry name" value="LysR_HTH_N"/>
</dbReference>
<dbReference type="Pfam" id="PF03466">
    <property type="entry name" value="LysR_substrate"/>
    <property type="match status" value="1"/>
</dbReference>
<organism evidence="6 7">
    <name type="scientific">Zhengella mangrovi</name>
    <dbReference type="NCBI Taxonomy" id="1982044"/>
    <lineage>
        <taxon>Bacteria</taxon>
        <taxon>Pseudomonadati</taxon>
        <taxon>Pseudomonadota</taxon>
        <taxon>Alphaproteobacteria</taxon>
        <taxon>Hyphomicrobiales</taxon>
        <taxon>Notoacmeibacteraceae</taxon>
        <taxon>Zhengella</taxon>
    </lineage>
</organism>
<dbReference type="Proteomes" id="UP000221168">
    <property type="component" value="Unassembled WGS sequence"/>
</dbReference>
<comment type="caution">
    <text evidence="6">The sequence shown here is derived from an EMBL/GenBank/DDBJ whole genome shotgun (WGS) entry which is preliminary data.</text>
</comment>
<dbReference type="GO" id="GO:0006351">
    <property type="term" value="P:DNA-templated transcription"/>
    <property type="evidence" value="ECO:0007669"/>
    <property type="project" value="TreeGrafter"/>
</dbReference>
<evidence type="ECO:0000256" key="2">
    <source>
        <dbReference type="ARBA" id="ARBA00023015"/>
    </source>
</evidence>
<dbReference type="Gene3D" id="3.40.190.290">
    <property type="match status" value="1"/>
</dbReference>
<proteinExistence type="inferred from homology"/>
<dbReference type="OrthoDB" id="9798121at2"/>
<name>A0A2G1QKV4_9HYPH</name>
<dbReference type="GO" id="GO:0003700">
    <property type="term" value="F:DNA-binding transcription factor activity"/>
    <property type="evidence" value="ECO:0007669"/>
    <property type="project" value="InterPro"/>
</dbReference>
<keyword evidence="2" id="KW-0805">Transcription regulation</keyword>
<sequence length="298" mass="32435">MDDFDWNLIKSFLAVAETGSLSAAARRLKASQPTLGRHVTELEDRLGVTLFERIPRGMILTDAGSALLDHARRIAADTAALSMTATGASQEVAGTVRIAASQIVAHLLLPDIVTALRRAEPGLQVEIVASNQIQNLLTRDADIAIRMTEPAQAELISKKIAVVAMGAFASPSYLENAPPLQAPEDLLHHAIVGYDRDDLIIQGFQAMGWKLTRDFFPVRTDDQVLHWRMVEAGAGIGFNQLYAGLQSPRVVRILPDLPLPPLHMHLAVHRELRTSLRIRRAYDFLAAALSALPLATGA</sequence>
<reference evidence="6 7" key="1">
    <citation type="submission" date="2017-10" db="EMBL/GenBank/DDBJ databases">
        <title>Sedimentibacterium mangrovi gen. nov., sp. nov., a novel member of family Phyllobacteriacea isolated from mangrove sediment.</title>
        <authorList>
            <person name="Liao H."/>
            <person name="Tian Y."/>
        </authorList>
    </citation>
    <scope>NUCLEOTIDE SEQUENCE [LARGE SCALE GENOMIC DNA]</scope>
    <source>
        <strain evidence="6 7">X9-2-2</strain>
    </source>
</reference>
<keyword evidence="3" id="KW-0238">DNA-binding</keyword>
<keyword evidence="7" id="KW-1185">Reference proteome</keyword>
<dbReference type="SUPFAM" id="SSF53850">
    <property type="entry name" value="Periplasmic binding protein-like II"/>
    <property type="match status" value="1"/>
</dbReference>
<evidence type="ECO:0000256" key="3">
    <source>
        <dbReference type="ARBA" id="ARBA00023125"/>
    </source>
</evidence>
<protein>
    <submittedName>
        <fullName evidence="6">LysR family transcriptional regulator</fullName>
    </submittedName>
</protein>
<dbReference type="PANTHER" id="PTHR30537">
    <property type="entry name" value="HTH-TYPE TRANSCRIPTIONAL REGULATOR"/>
    <property type="match status" value="1"/>
</dbReference>
<feature type="domain" description="HTH lysR-type" evidence="5">
    <location>
        <begin position="4"/>
        <end position="61"/>
    </location>
</feature>
<dbReference type="PANTHER" id="PTHR30537:SF3">
    <property type="entry name" value="TRANSCRIPTIONAL REGULATORY PROTEIN"/>
    <property type="match status" value="1"/>
</dbReference>
<evidence type="ECO:0000313" key="6">
    <source>
        <dbReference type="EMBL" id="PHP66156.1"/>
    </source>
</evidence>
<dbReference type="GO" id="GO:0043565">
    <property type="term" value="F:sequence-specific DNA binding"/>
    <property type="evidence" value="ECO:0007669"/>
    <property type="project" value="TreeGrafter"/>
</dbReference>
<dbReference type="PRINTS" id="PR00039">
    <property type="entry name" value="HTHLYSR"/>
</dbReference>